<evidence type="ECO:0000256" key="1">
    <source>
        <dbReference type="SAM" id="MobiDB-lite"/>
    </source>
</evidence>
<evidence type="ECO:0000313" key="2">
    <source>
        <dbReference type="EMBL" id="KIH47251.1"/>
    </source>
</evidence>
<gene>
    <name evidence="2" type="ORF">ANCDUO_22692</name>
</gene>
<feature type="region of interest" description="Disordered" evidence="1">
    <location>
        <begin position="1"/>
        <end position="62"/>
    </location>
</feature>
<dbReference type="EMBL" id="KN767976">
    <property type="protein sequence ID" value="KIH47251.1"/>
    <property type="molecule type" value="Genomic_DNA"/>
</dbReference>
<evidence type="ECO:0000313" key="3">
    <source>
        <dbReference type="Proteomes" id="UP000054047"/>
    </source>
</evidence>
<proteinExistence type="predicted"/>
<feature type="compositionally biased region" description="Basic and acidic residues" evidence="1">
    <location>
        <begin position="16"/>
        <end position="43"/>
    </location>
</feature>
<dbReference type="AlphaFoldDB" id="A0A0C2FQN4"/>
<accession>A0A0C2FQN4</accession>
<protein>
    <submittedName>
        <fullName evidence="2">Uncharacterized protein</fullName>
    </submittedName>
</protein>
<reference evidence="2 3" key="1">
    <citation type="submission" date="2013-12" db="EMBL/GenBank/DDBJ databases">
        <title>Draft genome of the parsitic nematode Ancylostoma duodenale.</title>
        <authorList>
            <person name="Mitreva M."/>
        </authorList>
    </citation>
    <scope>NUCLEOTIDE SEQUENCE [LARGE SCALE GENOMIC DNA]</scope>
    <source>
        <strain evidence="2 3">Zhejiang</strain>
    </source>
</reference>
<sequence>MSRDPYEQLSRSPVDSADHEESRIVGDEDGSPRRDAVDDREGALEPVQSRNSGEQEADDYEGLVEALQTRQLKSCFKELRQQYEIKHDELLPSGKKRKISVDEEVDY</sequence>
<organism evidence="2 3">
    <name type="scientific">Ancylostoma duodenale</name>
    <dbReference type="NCBI Taxonomy" id="51022"/>
    <lineage>
        <taxon>Eukaryota</taxon>
        <taxon>Metazoa</taxon>
        <taxon>Ecdysozoa</taxon>
        <taxon>Nematoda</taxon>
        <taxon>Chromadorea</taxon>
        <taxon>Rhabditida</taxon>
        <taxon>Rhabditina</taxon>
        <taxon>Rhabditomorpha</taxon>
        <taxon>Strongyloidea</taxon>
        <taxon>Ancylostomatidae</taxon>
        <taxon>Ancylostomatinae</taxon>
        <taxon>Ancylostoma</taxon>
    </lineage>
</organism>
<keyword evidence="3" id="KW-1185">Reference proteome</keyword>
<dbReference type="Proteomes" id="UP000054047">
    <property type="component" value="Unassembled WGS sequence"/>
</dbReference>
<feature type="region of interest" description="Disordered" evidence="1">
    <location>
        <begin position="88"/>
        <end position="107"/>
    </location>
</feature>
<name>A0A0C2FQN4_9BILA</name>